<protein>
    <submittedName>
        <fullName evidence="2">Unnamed protein product</fullName>
    </submittedName>
</protein>
<keyword evidence="3" id="KW-1185">Reference proteome</keyword>
<feature type="compositionally biased region" description="Polar residues" evidence="1">
    <location>
        <begin position="178"/>
        <end position="194"/>
    </location>
</feature>
<dbReference type="AlphaFoldDB" id="A0A9W6XFC9"/>
<evidence type="ECO:0000313" key="2">
    <source>
        <dbReference type="EMBL" id="GMF37338.1"/>
    </source>
</evidence>
<evidence type="ECO:0000313" key="3">
    <source>
        <dbReference type="Proteomes" id="UP001165121"/>
    </source>
</evidence>
<name>A0A9W6XFC9_9STRA</name>
<dbReference type="OrthoDB" id="59296at2759"/>
<evidence type="ECO:0000256" key="1">
    <source>
        <dbReference type="SAM" id="MobiDB-lite"/>
    </source>
</evidence>
<proteinExistence type="predicted"/>
<dbReference type="EMBL" id="BSXT01001001">
    <property type="protein sequence ID" value="GMF37338.1"/>
    <property type="molecule type" value="Genomic_DNA"/>
</dbReference>
<feature type="region of interest" description="Disordered" evidence="1">
    <location>
        <begin position="175"/>
        <end position="208"/>
    </location>
</feature>
<gene>
    <name evidence="2" type="ORF">Pfra01_001044100</name>
</gene>
<dbReference type="Proteomes" id="UP001165121">
    <property type="component" value="Unassembled WGS sequence"/>
</dbReference>
<comment type="caution">
    <text evidence="2">The sequence shown here is derived from an EMBL/GenBank/DDBJ whole genome shotgun (WGS) entry which is preliminary data.</text>
</comment>
<organism evidence="2 3">
    <name type="scientific">Phytophthora fragariaefolia</name>
    <dbReference type="NCBI Taxonomy" id="1490495"/>
    <lineage>
        <taxon>Eukaryota</taxon>
        <taxon>Sar</taxon>
        <taxon>Stramenopiles</taxon>
        <taxon>Oomycota</taxon>
        <taxon>Peronosporomycetes</taxon>
        <taxon>Peronosporales</taxon>
        <taxon>Peronosporaceae</taxon>
        <taxon>Phytophthora</taxon>
    </lineage>
</organism>
<dbReference type="SUPFAM" id="SSF82199">
    <property type="entry name" value="SET domain"/>
    <property type="match status" value="1"/>
</dbReference>
<dbReference type="InterPro" id="IPR046341">
    <property type="entry name" value="SET_dom_sf"/>
</dbReference>
<reference evidence="2" key="1">
    <citation type="submission" date="2023-04" db="EMBL/GenBank/DDBJ databases">
        <title>Phytophthora fragariaefolia NBRC 109709.</title>
        <authorList>
            <person name="Ichikawa N."/>
            <person name="Sato H."/>
            <person name="Tonouchi N."/>
        </authorList>
    </citation>
    <scope>NUCLEOTIDE SEQUENCE</scope>
    <source>
        <strain evidence="2">NBRC 109709</strain>
    </source>
</reference>
<sequence>MVALSLCQLHPEELHAGDTIANYSWAFVCGDPRGYRESVVLSVDSSNAEGRTIKVDTGEAVAPHDEAKAACGSQRPPLIFKSGLRRAIEAVFASVLGTNTQEREDMAKNQSPGSLLSVKQIDADVSLSSTTGELQPTAATSGVIETTTTAATVCKGVESNVVVIDVEADGVVEAASATSTANSQPDDGSDTNAPGQGGDESEGTSYKPPTTVYVATMSEYLKSIPTRWERAKIRHQPKKCAGFEEPSAPIEAKVPWSGNVKYLEECEVAEGIEFADIGDGHSCKCVGDCFMDTCCNAALAIFCTPECCALNASCSNAPRTRKTLKLYGMGRVGLGVFTTTFLEVGDVVGEYTGRLCAYSALVVGQSAQAMKQNSGYTMLLNERAVNGKFVYIEALNCGSITRFMRHPTWPSLKCKIARQ</sequence>
<dbReference type="Gene3D" id="2.170.270.10">
    <property type="entry name" value="SET domain"/>
    <property type="match status" value="1"/>
</dbReference>
<accession>A0A9W6XFC9</accession>